<dbReference type="InterPro" id="IPR027417">
    <property type="entry name" value="P-loop_NTPase"/>
</dbReference>
<dbReference type="AlphaFoldDB" id="E3IX54"/>
<evidence type="ECO:0000259" key="1">
    <source>
        <dbReference type="Pfam" id="PF12862"/>
    </source>
</evidence>
<dbReference type="STRING" id="298654.FraEuI1c_5842"/>
<dbReference type="SUPFAM" id="SSF50494">
    <property type="entry name" value="Trypsin-like serine proteases"/>
    <property type="match status" value="1"/>
</dbReference>
<dbReference type="eggNOG" id="COG4227">
    <property type="taxonomic scope" value="Bacteria"/>
</dbReference>
<feature type="domain" description="Anaphase-promoting complex subunit 5" evidence="1">
    <location>
        <begin position="762"/>
        <end position="792"/>
    </location>
</feature>
<feature type="domain" description="Anaphase-promoting complex subunit 5" evidence="1">
    <location>
        <begin position="949"/>
        <end position="978"/>
    </location>
</feature>
<dbReference type="Gene3D" id="1.25.40.10">
    <property type="entry name" value="Tetratricopeptide repeat domain"/>
    <property type="match status" value="3"/>
</dbReference>
<dbReference type="InParanoid" id="E3IX54"/>
<dbReference type="Proteomes" id="UP000002484">
    <property type="component" value="Chromosome"/>
</dbReference>
<dbReference type="InterPro" id="IPR019734">
    <property type="entry name" value="TPR_rpt"/>
</dbReference>
<dbReference type="InterPro" id="IPR009003">
    <property type="entry name" value="Peptidase_S1_PA"/>
</dbReference>
<dbReference type="InterPro" id="IPR026000">
    <property type="entry name" value="Apc5_dom"/>
</dbReference>
<feature type="domain" description="Anaphase-promoting complex subunit 5" evidence="1">
    <location>
        <begin position="716"/>
        <end position="746"/>
    </location>
</feature>
<evidence type="ECO:0000313" key="3">
    <source>
        <dbReference type="Proteomes" id="UP000002484"/>
    </source>
</evidence>
<protein>
    <recommendedName>
        <fullName evidence="1">Anaphase-promoting complex subunit 5 domain-containing protein</fullName>
    </recommendedName>
</protein>
<dbReference type="PANTHER" id="PTHR19959:SF119">
    <property type="entry name" value="FUNGAL LIPASE-LIKE DOMAIN-CONTAINING PROTEIN"/>
    <property type="match status" value="1"/>
</dbReference>
<evidence type="ECO:0000313" key="2">
    <source>
        <dbReference type="EMBL" id="ADP83826.1"/>
    </source>
</evidence>
<dbReference type="SMART" id="SM00028">
    <property type="entry name" value="TPR"/>
    <property type="match status" value="6"/>
</dbReference>
<dbReference type="PANTHER" id="PTHR19959">
    <property type="entry name" value="KINESIN LIGHT CHAIN"/>
    <property type="match status" value="1"/>
</dbReference>
<name>E3IX54_PSEI1</name>
<feature type="domain" description="Anaphase-promoting complex subunit 5" evidence="1">
    <location>
        <begin position="808"/>
        <end position="838"/>
    </location>
</feature>
<keyword evidence="3" id="KW-1185">Reference proteome</keyword>
<organism evidence="2 3">
    <name type="scientific">Pseudofrankia inefficax (strain DSM 45817 / CECT 9037 / DDB 130130 / EuI1c)</name>
    <name type="common">Frankia inefficax</name>
    <dbReference type="NCBI Taxonomy" id="298654"/>
    <lineage>
        <taxon>Bacteria</taxon>
        <taxon>Bacillati</taxon>
        <taxon>Actinomycetota</taxon>
        <taxon>Actinomycetes</taxon>
        <taxon>Frankiales</taxon>
        <taxon>Frankiaceae</taxon>
        <taxon>Pseudofrankia</taxon>
    </lineage>
</organism>
<dbReference type="KEGG" id="fri:FraEuI1c_5842"/>
<proteinExistence type="predicted"/>
<sequence length="1069" mass="115275">MAGFARERVVEIKAGDAPTKRGSGNLVGPDLVLTAAHTVFGADGQPRLPVRVRRLDDVAEGDDMEADGWSPPGTVAWPASWSSDSAEPDIALVRLAAPLSSGSLPDVRWGRFTGSAGRQPCELVGFPRVLRDDQKVRLPDHLTGHINPMASGRTGDRLYLHVDDARPDGWERYAPSDGHPSADRKETRSSAWAGLSGAAVFSNDLLIGVVKDDDLAFTGGRLTVTPIRTVAADPDFARLVGVERIDPESVELWRLFEPTRSVRGRQSPASLLRPEREVVSFYGRQTERASLNAWCEDDDADPVRLLVGPGGQGKTRLAMQVCSDRRAAGWVAGPLAGHAPSAVLNRLGGTQAPVLLVVDYAETRQGQLTLLLDTLRRTGTSWVRLLLLARSASEDATWWANLRGSYPDLCGTVIPEPLAPLEPDPLGRAGQYVQALADLAKAWSSYSPSTDWAGLAARMHAPGDLTDDRYGLALTLHTQALTQLLQAGPSPVADIDARTGRTMYDVLLDHEQHYWTDTASSRQLHPRYVGSLLRQAVAAAALCGAADRRQAMATVGRIPEFAAESGPDRRALAEWLRDLYPSSIGYWGSLAPDRIAEHLIGQTLRPSPDGDPDLAAALLTDGKSAQLCQGLIVLARAAYHQQHIPAALGKLLAKQPKIVSAVHNLTVAEVTAIVDTFPNTSVDLAVAAASLTEQAVMRLRPDPDIDTGLSSEYLRLLNNLSVRLAALGRREDALSAINEAVDLYRDLAAARPDAFGPDLAMSLNNQSVRLAALGRREDALSAINEAVDLYRDLAAARPDAFRPDLAMSLNNQSVRLAALGRHEDALSAINEAVDLYRDLAAARPDAFGPDLASSLNNQSNRLAALGRREDALSAINEAVDLGRDLAAARPDAFRPDLASSLNNQSNRLAALGRREDALSAINEAVQIRRDLAAARPDAFRPDLASSLNNQSVQLAALGRHEDALTAINEAVQIRRELQQRYPAVYAQPLAQSLTLTGLVLCGSRTTRPMARALLEALTLAIEHQLNDLLRLAVSLLRDERQGDQPAFDAVWRELTGAELPDWLGPDDAS</sequence>
<dbReference type="Gene3D" id="3.40.50.300">
    <property type="entry name" value="P-loop containing nucleotide triphosphate hydrolases"/>
    <property type="match status" value="1"/>
</dbReference>
<dbReference type="InterPro" id="IPR043504">
    <property type="entry name" value="Peptidase_S1_PA_chymotrypsin"/>
</dbReference>
<feature type="domain" description="Anaphase-promoting complex subunit 5" evidence="1">
    <location>
        <begin position="863"/>
        <end position="884"/>
    </location>
</feature>
<dbReference type="InterPro" id="IPR011990">
    <property type="entry name" value="TPR-like_helical_dom_sf"/>
</dbReference>
<dbReference type="eggNOG" id="COG0457">
    <property type="taxonomic scope" value="Bacteria"/>
</dbReference>
<reference evidence="2 3" key="1">
    <citation type="submission" date="2010-10" db="EMBL/GenBank/DDBJ databases">
        <title>Complete sequence of Frankia sp. EuI1c.</title>
        <authorList>
            <consortium name="US DOE Joint Genome Institute"/>
            <person name="Lucas S."/>
            <person name="Copeland A."/>
            <person name="Lapidus A."/>
            <person name="Cheng J.-F."/>
            <person name="Bruce D."/>
            <person name="Goodwin L."/>
            <person name="Pitluck S."/>
            <person name="Chertkov O."/>
            <person name="Detter J.C."/>
            <person name="Han C."/>
            <person name="Tapia R."/>
            <person name="Land M."/>
            <person name="Hauser L."/>
            <person name="Jeffries C."/>
            <person name="Kyrpides N."/>
            <person name="Ivanova N."/>
            <person name="Mikhailova N."/>
            <person name="Beauchemin N."/>
            <person name="Sen A."/>
            <person name="Sur S.A."/>
            <person name="Gtari M."/>
            <person name="Wall L."/>
            <person name="Tisa L."/>
            <person name="Woyke T."/>
        </authorList>
    </citation>
    <scope>NUCLEOTIDE SEQUENCE [LARGE SCALE GENOMIC DNA]</scope>
    <source>
        <strain evidence="3">DSM 45817 / CECT 9037 / EuI1c</strain>
    </source>
</reference>
<dbReference type="SUPFAM" id="SSF48452">
    <property type="entry name" value="TPR-like"/>
    <property type="match status" value="2"/>
</dbReference>
<gene>
    <name evidence="2" type="ordered locus">FraEuI1c_5842</name>
</gene>
<feature type="domain" description="Anaphase-promoting complex subunit 5" evidence="1">
    <location>
        <begin position="909"/>
        <end position="930"/>
    </location>
</feature>
<dbReference type="Pfam" id="PF12862">
    <property type="entry name" value="ANAPC5"/>
    <property type="match status" value="6"/>
</dbReference>
<dbReference type="EMBL" id="CP002299">
    <property type="protein sequence ID" value="ADP83826.1"/>
    <property type="molecule type" value="Genomic_DNA"/>
</dbReference>
<accession>E3IX54</accession>
<dbReference type="HOGENOM" id="CLU_006181_0_0_11"/>
<dbReference type="Gene3D" id="2.40.10.10">
    <property type="entry name" value="Trypsin-like serine proteases"/>
    <property type="match status" value="1"/>
</dbReference>